<name>A0A2C9VCH8_MANES</name>
<reference evidence="1" key="1">
    <citation type="submission" date="2016-02" db="EMBL/GenBank/DDBJ databases">
        <title>WGS assembly of Manihot esculenta.</title>
        <authorList>
            <person name="Bredeson J.V."/>
            <person name="Prochnik S.E."/>
            <person name="Lyons J.B."/>
            <person name="Schmutz J."/>
            <person name="Grimwood J."/>
            <person name="Vrebalov J."/>
            <person name="Bart R.S."/>
            <person name="Amuge T."/>
            <person name="Ferguson M.E."/>
            <person name="Green R."/>
            <person name="Putnam N."/>
            <person name="Stites J."/>
            <person name="Rounsley S."/>
            <person name="Rokhsar D.S."/>
        </authorList>
    </citation>
    <scope>NUCLEOTIDE SEQUENCE [LARGE SCALE GENOMIC DNA]</scope>
    <source>
        <tissue evidence="1">Leaf</tissue>
    </source>
</reference>
<sequence>MNGKHGYLRLVVEVETHCLENEVWEEVDIHFGVVVVVEIRFVQYIVVAEELCRVVGSAPFCSSSSSLRW</sequence>
<gene>
    <name evidence="1" type="ORF">MANES_09G143900</name>
</gene>
<protein>
    <submittedName>
        <fullName evidence="1">Uncharacterized protein</fullName>
    </submittedName>
</protein>
<evidence type="ECO:0000313" key="1">
    <source>
        <dbReference type="EMBL" id="OAY41975.1"/>
    </source>
</evidence>
<dbReference type="EMBL" id="CM004395">
    <property type="protein sequence ID" value="OAY41975.1"/>
    <property type="molecule type" value="Genomic_DNA"/>
</dbReference>
<dbReference type="AlphaFoldDB" id="A0A2C9VCH8"/>
<proteinExistence type="predicted"/>
<accession>A0A2C9VCH8</accession>
<organism evidence="1">
    <name type="scientific">Manihot esculenta</name>
    <name type="common">Cassava</name>
    <name type="synonym">Jatropha manihot</name>
    <dbReference type="NCBI Taxonomy" id="3983"/>
    <lineage>
        <taxon>Eukaryota</taxon>
        <taxon>Viridiplantae</taxon>
        <taxon>Streptophyta</taxon>
        <taxon>Embryophyta</taxon>
        <taxon>Tracheophyta</taxon>
        <taxon>Spermatophyta</taxon>
        <taxon>Magnoliopsida</taxon>
        <taxon>eudicotyledons</taxon>
        <taxon>Gunneridae</taxon>
        <taxon>Pentapetalae</taxon>
        <taxon>rosids</taxon>
        <taxon>fabids</taxon>
        <taxon>Malpighiales</taxon>
        <taxon>Euphorbiaceae</taxon>
        <taxon>Crotonoideae</taxon>
        <taxon>Manihoteae</taxon>
        <taxon>Manihot</taxon>
    </lineage>
</organism>